<keyword evidence="4" id="KW-0812">Transmembrane</keyword>
<dbReference type="InterPro" id="IPR036291">
    <property type="entry name" value="NAD(P)-bd_dom_sf"/>
</dbReference>
<reference evidence="6 7" key="1">
    <citation type="submission" date="2019-03" db="EMBL/GenBank/DDBJ databases">
        <title>Genomic Encyclopedia of Type Strains, Phase IV (KMG-IV): sequencing the most valuable type-strain genomes for metagenomic binning, comparative biology and taxonomic classification.</title>
        <authorList>
            <person name="Goeker M."/>
        </authorList>
    </citation>
    <scope>NUCLEOTIDE SEQUENCE [LARGE SCALE GENOMIC DNA]</scope>
    <source>
        <strain evidence="6 7">DSM 100013</strain>
    </source>
</reference>
<evidence type="ECO:0000256" key="3">
    <source>
        <dbReference type="PIRNR" id="PIRNR000124"/>
    </source>
</evidence>
<feature type="domain" description="UDP-glucose/GDP-mannose dehydrogenase C-terminal" evidence="5">
    <location>
        <begin position="334"/>
        <end position="429"/>
    </location>
</feature>
<accession>A0A4R2T0M3</accession>
<dbReference type="InterPro" id="IPR001732">
    <property type="entry name" value="UDP-Glc/GDP-Man_DH_N"/>
</dbReference>
<keyword evidence="4" id="KW-0472">Membrane</keyword>
<dbReference type="InterPro" id="IPR036220">
    <property type="entry name" value="UDP-Glc/GDP-Man_DH_C_sf"/>
</dbReference>
<feature type="transmembrane region" description="Helical" evidence="4">
    <location>
        <begin position="21"/>
        <end position="44"/>
    </location>
</feature>
<dbReference type="Proteomes" id="UP000295504">
    <property type="component" value="Unassembled WGS sequence"/>
</dbReference>
<dbReference type="Pfam" id="PF00984">
    <property type="entry name" value="UDPG_MGDP_dh"/>
    <property type="match status" value="1"/>
</dbReference>
<dbReference type="Gene3D" id="3.40.50.720">
    <property type="entry name" value="NAD(P)-binding Rossmann-like Domain"/>
    <property type="match status" value="2"/>
</dbReference>
<dbReference type="GO" id="GO:0000271">
    <property type="term" value="P:polysaccharide biosynthetic process"/>
    <property type="evidence" value="ECO:0007669"/>
    <property type="project" value="InterPro"/>
</dbReference>
<gene>
    <name evidence="6" type="ORF">EDD79_10584</name>
</gene>
<keyword evidence="2" id="KW-0520">NAD</keyword>
<evidence type="ECO:0000259" key="5">
    <source>
        <dbReference type="SMART" id="SM00984"/>
    </source>
</evidence>
<evidence type="ECO:0000313" key="7">
    <source>
        <dbReference type="Proteomes" id="UP000295504"/>
    </source>
</evidence>
<keyword evidence="7" id="KW-1185">Reference proteome</keyword>
<evidence type="ECO:0000256" key="2">
    <source>
        <dbReference type="ARBA" id="ARBA00023027"/>
    </source>
</evidence>
<dbReference type="GO" id="GO:0051287">
    <property type="term" value="F:NAD binding"/>
    <property type="evidence" value="ECO:0007669"/>
    <property type="project" value="InterPro"/>
</dbReference>
<dbReference type="SMART" id="SM00984">
    <property type="entry name" value="UDPG_MGDP_dh_C"/>
    <property type="match status" value="1"/>
</dbReference>
<keyword evidence="1" id="KW-0560">Oxidoreductase</keyword>
<name>A0A4R2T0M3_9FIRM</name>
<dbReference type="GO" id="GO:0016628">
    <property type="term" value="F:oxidoreductase activity, acting on the CH-CH group of donors, NAD or NADP as acceptor"/>
    <property type="evidence" value="ECO:0007669"/>
    <property type="project" value="InterPro"/>
</dbReference>
<dbReference type="InterPro" id="IPR014026">
    <property type="entry name" value="UDP-Glc/GDP-Man_DH_dimer"/>
</dbReference>
<dbReference type="SUPFAM" id="SSF48179">
    <property type="entry name" value="6-phosphogluconate dehydrogenase C-terminal domain-like"/>
    <property type="match status" value="1"/>
</dbReference>
<comment type="caution">
    <text evidence="6">The sequence shown here is derived from an EMBL/GenBank/DDBJ whole genome shotgun (WGS) entry which is preliminary data.</text>
</comment>
<proteinExistence type="inferred from homology"/>
<evidence type="ECO:0000256" key="1">
    <source>
        <dbReference type="ARBA" id="ARBA00023002"/>
    </source>
</evidence>
<organism evidence="6 7">
    <name type="scientific">Serpentinicella alkaliphila</name>
    <dbReference type="NCBI Taxonomy" id="1734049"/>
    <lineage>
        <taxon>Bacteria</taxon>
        <taxon>Bacillati</taxon>
        <taxon>Bacillota</taxon>
        <taxon>Clostridia</taxon>
        <taxon>Peptostreptococcales</taxon>
        <taxon>Natronincolaceae</taxon>
        <taxon>Serpentinicella</taxon>
    </lineage>
</organism>
<sequence>MFILKRGIEMTLKERIIKKEANIGVIGLGYVGLPLAIAASLSGYKVTGIDTDKKKIINILLGRSYIKGIEDSIIVEASKSGNLIVTHNIKRLESMDVLIICVPTPLDKEHNPDVTFINEVVTNIKKYSKKNCLIILESTTYPGTTQELIKEELDKLGWALNEHYNLCFSPERVDPGNKKYGLRNTPKVVGGISKECTELGALFYKEITDNVKCVSSASVAEMAKLLENTFRFINIALVNELSVMCDKMGINIWEVIDAAATKPFGFMEFFPGPGVGGHCIPIDPIYLNWRAKSYNVQSELIKLSTQINNSMPEYVVNSIINILKKSDLENCKILVIGVAYKRDIDDIRESPAIPMIKSLKNYKAGVDFYDPYIKEIDVNNEILYSIDYLNKDLSEYDCIIIVTNHTDINYNYISQNGKMIYDTRNSFNMISGNIITLGGGLSVNENV</sequence>
<dbReference type="Pfam" id="PF03721">
    <property type="entry name" value="UDPG_MGDP_dh_N"/>
    <property type="match status" value="1"/>
</dbReference>
<dbReference type="SUPFAM" id="SSF51735">
    <property type="entry name" value="NAD(P)-binding Rossmann-fold domains"/>
    <property type="match status" value="1"/>
</dbReference>
<dbReference type="NCBIfam" id="TIGR03026">
    <property type="entry name" value="NDP-sugDHase"/>
    <property type="match status" value="1"/>
</dbReference>
<dbReference type="InterPro" id="IPR028359">
    <property type="entry name" value="UDP_ManNAc/GlcNAc_DH"/>
</dbReference>
<dbReference type="Pfam" id="PF03720">
    <property type="entry name" value="UDPG_MGDP_dh_C"/>
    <property type="match status" value="1"/>
</dbReference>
<keyword evidence="4" id="KW-1133">Transmembrane helix</keyword>
<dbReference type="PIRSF" id="PIRSF000124">
    <property type="entry name" value="UDPglc_GDPman_dh"/>
    <property type="match status" value="1"/>
</dbReference>
<dbReference type="PIRSF" id="PIRSF500136">
    <property type="entry name" value="UDP_ManNAc_DH"/>
    <property type="match status" value="1"/>
</dbReference>
<dbReference type="GO" id="GO:0016616">
    <property type="term" value="F:oxidoreductase activity, acting on the CH-OH group of donors, NAD or NADP as acceptor"/>
    <property type="evidence" value="ECO:0007669"/>
    <property type="project" value="InterPro"/>
</dbReference>
<dbReference type="SUPFAM" id="SSF52413">
    <property type="entry name" value="UDP-glucose/GDP-mannose dehydrogenase C-terminal domain"/>
    <property type="match status" value="1"/>
</dbReference>
<dbReference type="InterPro" id="IPR008927">
    <property type="entry name" value="6-PGluconate_DH-like_C_sf"/>
</dbReference>
<dbReference type="PANTHER" id="PTHR43491:SF1">
    <property type="entry name" value="UDP-N-ACETYL-D-MANNOSAMINE DEHYDROGENASE"/>
    <property type="match status" value="1"/>
</dbReference>
<evidence type="ECO:0000256" key="4">
    <source>
        <dbReference type="SAM" id="Phobius"/>
    </source>
</evidence>
<dbReference type="AlphaFoldDB" id="A0A4R2T0M3"/>
<dbReference type="InterPro" id="IPR017476">
    <property type="entry name" value="UDP-Glc/GDP-Man"/>
</dbReference>
<protein>
    <submittedName>
        <fullName evidence="6">UDP-N-acetyl-D-glucosamine dehydrogenase</fullName>
    </submittedName>
</protein>
<dbReference type="EMBL" id="SLYC01000058">
    <property type="protein sequence ID" value="TCP95620.1"/>
    <property type="molecule type" value="Genomic_DNA"/>
</dbReference>
<dbReference type="PANTHER" id="PTHR43491">
    <property type="entry name" value="UDP-N-ACETYL-D-MANNOSAMINE DEHYDROGENASE"/>
    <property type="match status" value="1"/>
</dbReference>
<evidence type="ECO:0000313" key="6">
    <source>
        <dbReference type="EMBL" id="TCP95620.1"/>
    </source>
</evidence>
<dbReference type="InterPro" id="IPR014027">
    <property type="entry name" value="UDP-Glc/GDP-Man_DH_C"/>
</dbReference>
<comment type="similarity">
    <text evidence="3">Belongs to the UDP-glucose/GDP-mannose dehydrogenase family.</text>
</comment>